<sequence>MQHMSRGQSVLGEPPGFERGSTSQPRQHRNGNGGFESGSPMENHSPSRLEFPRFDGDNPRAWIRKCNRYFQILSMIAEEHKHAMLLAKQQEHVVDAIIKRANTIHKSFPPPKPPFKQNQPFPNSQKPPTTPQKLPYKTTTEYNPPARRLLTAAEMKARRDKNLCYNCDEVFVPGHRYKQRQIYLIITEEEEMAYCEDVGDEDTHEDQVLVEDMTISLNTMSGNTDLNTLKIKGVAYGLEIQILIDNGSTHCFLDENIVQRLGCVTEYTTPMMVSVADGGKMISRKVCPKFVWGIQGQRFEYPVRVIKLGGCDMAKMIDNTAYSEHSLESGILRMGSRICVGSNEDLRRRIIKSVHDTAVGGHSEVSSTYQRAKSLFIWPRMQVDVGLWVKESDVYRTAIHEVMEQQTVSIAKAGIITSLNAWTAVHAAANPAWGRYDLRRTPAENINLPPALLSRVYVSAARKLSPAVPRELEEYIASAYSSIRQEEAKSNTPHSYTTVRTLLSILRISAALARLRFSDHVAQSDVDEALRIIQMSKLSLYSDDFQRSGLDTISDIYSILRDEAARANRMDVSYVHALNWISRKVSFLKLDKHSLGL</sequence>
<feature type="domain" description="MCM C-terminal AAA(+) ATPase" evidence="5">
    <location>
        <begin position="390"/>
        <end position="455"/>
    </location>
</feature>
<gene>
    <name evidence="6" type="ORF">BUALT_Bualt13G0001100</name>
</gene>
<organism evidence="6 7">
    <name type="scientific">Buddleja alternifolia</name>
    <dbReference type="NCBI Taxonomy" id="168488"/>
    <lineage>
        <taxon>Eukaryota</taxon>
        <taxon>Viridiplantae</taxon>
        <taxon>Streptophyta</taxon>
        <taxon>Embryophyta</taxon>
        <taxon>Tracheophyta</taxon>
        <taxon>Spermatophyta</taxon>
        <taxon>Magnoliopsida</taxon>
        <taxon>eudicotyledons</taxon>
        <taxon>Gunneridae</taxon>
        <taxon>Pentapetalae</taxon>
        <taxon>asterids</taxon>
        <taxon>lamiids</taxon>
        <taxon>Lamiales</taxon>
        <taxon>Scrophulariaceae</taxon>
        <taxon>Buddlejeae</taxon>
        <taxon>Buddleja</taxon>
    </lineage>
</organism>
<feature type="region of interest" description="Disordered" evidence="4">
    <location>
        <begin position="104"/>
        <end position="140"/>
    </location>
</feature>
<dbReference type="GO" id="GO:0005634">
    <property type="term" value="C:nucleus"/>
    <property type="evidence" value="ECO:0007669"/>
    <property type="project" value="TreeGrafter"/>
</dbReference>
<dbReference type="PROSITE" id="PS50051">
    <property type="entry name" value="MCM_2"/>
    <property type="match status" value="1"/>
</dbReference>
<reference evidence="6" key="1">
    <citation type="submission" date="2019-10" db="EMBL/GenBank/DDBJ databases">
        <authorList>
            <person name="Zhang R."/>
            <person name="Pan Y."/>
            <person name="Wang J."/>
            <person name="Ma R."/>
            <person name="Yu S."/>
        </authorList>
    </citation>
    <scope>NUCLEOTIDE SEQUENCE</scope>
    <source>
        <strain evidence="6">LA-IB0</strain>
        <tissue evidence="6">Leaf</tissue>
    </source>
</reference>
<evidence type="ECO:0000256" key="4">
    <source>
        <dbReference type="SAM" id="MobiDB-lite"/>
    </source>
</evidence>
<accession>A0AAV6WKC0</accession>
<evidence type="ECO:0000313" key="6">
    <source>
        <dbReference type="EMBL" id="KAG8370608.1"/>
    </source>
</evidence>
<dbReference type="SUPFAM" id="SSF52540">
    <property type="entry name" value="P-loop containing nucleoside triphosphate hydrolases"/>
    <property type="match status" value="1"/>
</dbReference>
<dbReference type="PANTHER" id="PTHR11630">
    <property type="entry name" value="DNA REPLICATION LICENSING FACTOR MCM FAMILY MEMBER"/>
    <property type="match status" value="1"/>
</dbReference>
<name>A0AAV6WKC0_9LAMI</name>
<evidence type="ECO:0000256" key="1">
    <source>
        <dbReference type="ARBA" id="ARBA00022741"/>
    </source>
</evidence>
<dbReference type="Gene3D" id="1.10.340.70">
    <property type="match status" value="1"/>
</dbReference>
<feature type="compositionally biased region" description="Low complexity" evidence="4">
    <location>
        <begin position="115"/>
        <end position="124"/>
    </location>
</feature>
<dbReference type="InterPro" id="IPR031327">
    <property type="entry name" value="MCM"/>
</dbReference>
<dbReference type="InterPro" id="IPR021109">
    <property type="entry name" value="Peptidase_aspartic_dom_sf"/>
</dbReference>
<dbReference type="GO" id="GO:0006270">
    <property type="term" value="P:DNA replication initiation"/>
    <property type="evidence" value="ECO:0007669"/>
    <property type="project" value="TreeGrafter"/>
</dbReference>
<evidence type="ECO:0000256" key="2">
    <source>
        <dbReference type="ARBA" id="ARBA00022840"/>
    </source>
</evidence>
<keyword evidence="7" id="KW-1185">Reference proteome</keyword>
<dbReference type="EMBL" id="WHWC01000013">
    <property type="protein sequence ID" value="KAG8370608.1"/>
    <property type="molecule type" value="Genomic_DNA"/>
</dbReference>
<dbReference type="GO" id="GO:0003697">
    <property type="term" value="F:single-stranded DNA binding"/>
    <property type="evidence" value="ECO:0007669"/>
    <property type="project" value="TreeGrafter"/>
</dbReference>
<keyword evidence="2 3" id="KW-0067">ATP-binding</keyword>
<dbReference type="SMART" id="SM00350">
    <property type="entry name" value="MCM"/>
    <property type="match status" value="1"/>
</dbReference>
<dbReference type="InterPro" id="IPR001208">
    <property type="entry name" value="MCM_dom"/>
</dbReference>
<dbReference type="Pfam" id="PF08284">
    <property type="entry name" value="RVP_2"/>
    <property type="match status" value="1"/>
</dbReference>
<dbReference type="GO" id="GO:0017116">
    <property type="term" value="F:single-stranded DNA helicase activity"/>
    <property type="evidence" value="ECO:0007669"/>
    <property type="project" value="TreeGrafter"/>
</dbReference>
<evidence type="ECO:0000313" key="7">
    <source>
        <dbReference type="Proteomes" id="UP000826271"/>
    </source>
</evidence>
<dbReference type="GO" id="GO:0042555">
    <property type="term" value="C:MCM complex"/>
    <property type="evidence" value="ECO:0007669"/>
    <property type="project" value="TreeGrafter"/>
</dbReference>
<feature type="region of interest" description="Disordered" evidence="4">
    <location>
        <begin position="1"/>
        <end position="57"/>
    </location>
</feature>
<dbReference type="GO" id="GO:0005524">
    <property type="term" value="F:ATP binding"/>
    <property type="evidence" value="ECO:0007669"/>
    <property type="project" value="UniProtKB-KW"/>
</dbReference>
<evidence type="ECO:0000259" key="5">
    <source>
        <dbReference type="PROSITE" id="PS50051"/>
    </source>
</evidence>
<evidence type="ECO:0000256" key="3">
    <source>
        <dbReference type="RuleBase" id="RU004070"/>
    </source>
</evidence>
<comment type="similarity">
    <text evidence="3">Belongs to the MCM family.</text>
</comment>
<feature type="compositionally biased region" description="Basic and acidic residues" evidence="4">
    <location>
        <begin position="45"/>
        <end position="57"/>
    </location>
</feature>
<dbReference type="Gene3D" id="2.40.70.10">
    <property type="entry name" value="Acid Proteases"/>
    <property type="match status" value="1"/>
</dbReference>
<proteinExistence type="inferred from homology"/>
<dbReference type="AlphaFoldDB" id="A0AAV6WKC0"/>
<keyword evidence="3" id="KW-0238">DNA-binding</keyword>
<protein>
    <recommendedName>
        <fullName evidence="5">MCM C-terminal AAA(+) ATPase domain-containing protein</fullName>
    </recommendedName>
</protein>
<dbReference type="InterPro" id="IPR027417">
    <property type="entry name" value="P-loop_NTPase"/>
</dbReference>
<dbReference type="CDD" id="cd00303">
    <property type="entry name" value="retropepsin_like"/>
    <property type="match status" value="1"/>
</dbReference>
<dbReference type="Proteomes" id="UP000826271">
    <property type="component" value="Unassembled WGS sequence"/>
</dbReference>
<keyword evidence="1 3" id="KW-0547">Nucleotide-binding</keyword>
<dbReference type="GO" id="GO:0000727">
    <property type="term" value="P:double-strand break repair via break-induced replication"/>
    <property type="evidence" value="ECO:0007669"/>
    <property type="project" value="TreeGrafter"/>
</dbReference>
<dbReference type="Gene3D" id="3.40.50.300">
    <property type="entry name" value="P-loop containing nucleotide triphosphate hydrolases"/>
    <property type="match status" value="2"/>
</dbReference>
<comment type="caution">
    <text evidence="6">The sequence shown here is derived from an EMBL/GenBank/DDBJ whole genome shotgun (WGS) entry which is preliminary data.</text>
</comment>
<dbReference type="GO" id="GO:0006271">
    <property type="term" value="P:DNA strand elongation involved in DNA replication"/>
    <property type="evidence" value="ECO:0007669"/>
    <property type="project" value="TreeGrafter"/>
</dbReference>
<dbReference type="PRINTS" id="PR01657">
    <property type="entry name" value="MCMFAMILY"/>
</dbReference>
<dbReference type="Pfam" id="PF00493">
    <property type="entry name" value="MCM"/>
    <property type="match status" value="1"/>
</dbReference>
<dbReference type="PANTHER" id="PTHR11630:SF26">
    <property type="entry name" value="DNA REPLICATION LICENSING FACTOR MCM7"/>
    <property type="match status" value="1"/>
</dbReference>